<proteinExistence type="predicted"/>
<comment type="caution">
    <text evidence="4">The sequence shown here is derived from an EMBL/GenBank/DDBJ whole genome shotgun (WGS) entry which is preliminary data.</text>
</comment>
<keyword evidence="2" id="KW-1133">Transmembrane helix</keyword>
<feature type="region of interest" description="Disordered" evidence="1">
    <location>
        <begin position="278"/>
        <end position="335"/>
    </location>
</feature>
<organism evidence="4 5">
    <name type="scientific">Discina gigas</name>
    <dbReference type="NCBI Taxonomy" id="1032678"/>
    <lineage>
        <taxon>Eukaryota</taxon>
        <taxon>Fungi</taxon>
        <taxon>Dikarya</taxon>
        <taxon>Ascomycota</taxon>
        <taxon>Pezizomycotina</taxon>
        <taxon>Pezizomycetes</taxon>
        <taxon>Pezizales</taxon>
        <taxon>Discinaceae</taxon>
        <taxon>Discina</taxon>
    </lineage>
</organism>
<feature type="signal peptide" evidence="3">
    <location>
        <begin position="1"/>
        <end position="30"/>
    </location>
</feature>
<accession>A0ABR3GSK6</accession>
<keyword evidence="3" id="KW-0732">Signal</keyword>
<keyword evidence="2" id="KW-0472">Membrane</keyword>
<keyword evidence="2" id="KW-0812">Transmembrane</keyword>
<gene>
    <name evidence="4" type="ORF">Q9L58_001966</name>
</gene>
<reference evidence="4 5" key="1">
    <citation type="submission" date="2024-02" db="EMBL/GenBank/DDBJ databases">
        <title>Discinaceae phylogenomics.</title>
        <authorList>
            <person name="Dirks A.C."/>
            <person name="James T.Y."/>
        </authorList>
    </citation>
    <scope>NUCLEOTIDE SEQUENCE [LARGE SCALE GENOMIC DNA]</scope>
    <source>
        <strain evidence="4 5">ACD0624</strain>
    </source>
</reference>
<dbReference type="EMBL" id="JBBBZM010000016">
    <property type="protein sequence ID" value="KAL0638915.1"/>
    <property type="molecule type" value="Genomic_DNA"/>
</dbReference>
<name>A0ABR3GSK6_9PEZI</name>
<keyword evidence="5" id="KW-1185">Reference proteome</keyword>
<sequence>MRRCTRAKISSPHFYTPLFLILILINQTTAASYAQFGGQPNLPSLFPRQNVCSDSVASTSCGINNFCCPTDTRCIPVEKNSSVVCCKIGEFCDEIFPIACTSTVLATDSVECGKQCCPIGYDCGGTKDRCILKPENLPPDHIANRDSKKTQSDEVMREQCRAFLAASSDGGEVQKKCTKFSFEGILTGLFPGIVVGVAIMFAYTKTVEMKSRRRTIRFNGRLSASPDDLSYIDQKLPPVPVIQGDIAIGYSPTAERAMTPTSFQRGWEANTLADYSPNLGPVIAPRGRSVSRDRRASERLSPLPRPLPTSPLKPRPVHNLSHRSSTDSEDSDASLADTSFSGISLAISSTPRAGASDYHRHLDAASYTSDGDDDDDEDGFSEVVIIDGTGEHHHHGLSHREQEQGNGRRRLSTATGYTASLYLDPESSRSYARESGMLPLNFKGDGRF</sequence>
<evidence type="ECO:0000256" key="3">
    <source>
        <dbReference type="SAM" id="SignalP"/>
    </source>
</evidence>
<feature type="region of interest" description="Disordered" evidence="1">
    <location>
        <begin position="390"/>
        <end position="411"/>
    </location>
</feature>
<feature type="transmembrane region" description="Helical" evidence="2">
    <location>
        <begin position="184"/>
        <end position="204"/>
    </location>
</feature>
<feature type="compositionally biased region" description="Pro residues" evidence="1">
    <location>
        <begin position="303"/>
        <end position="314"/>
    </location>
</feature>
<evidence type="ECO:0000256" key="2">
    <source>
        <dbReference type="SAM" id="Phobius"/>
    </source>
</evidence>
<evidence type="ECO:0000313" key="5">
    <source>
        <dbReference type="Proteomes" id="UP001447188"/>
    </source>
</evidence>
<dbReference type="Proteomes" id="UP001447188">
    <property type="component" value="Unassembled WGS sequence"/>
</dbReference>
<evidence type="ECO:0000256" key="1">
    <source>
        <dbReference type="SAM" id="MobiDB-lite"/>
    </source>
</evidence>
<evidence type="ECO:0000313" key="4">
    <source>
        <dbReference type="EMBL" id="KAL0638915.1"/>
    </source>
</evidence>
<feature type="chain" id="PRO_5045673598" evidence="3">
    <location>
        <begin position="31"/>
        <end position="448"/>
    </location>
</feature>
<protein>
    <submittedName>
        <fullName evidence="4">Uncharacterized protein</fullName>
    </submittedName>
</protein>